<gene>
    <name evidence="1" type="ORF">CSV91_02140</name>
</gene>
<accession>A0A2D1TVR5</accession>
<organism evidence="1 2">
    <name type="scientific">Collinsella aerofaciens</name>
    <dbReference type="NCBI Taxonomy" id="74426"/>
    <lineage>
        <taxon>Bacteria</taxon>
        <taxon>Bacillati</taxon>
        <taxon>Actinomycetota</taxon>
        <taxon>Coriobacteriia</taxon>
        <taxon>Coriobacteriales</taxon>
        <taxon>Coriobacteriaceae</taxon>
        <taxon>Collinsella</taxon>
    </lineage>
</organism>
<dbReference type="EMBL" id="CP024160">
    <property type="protein sequence ID" value="ATP53440.1"/>
    <property type="molecule type" value="Genomic_DNA"/>
</dbReference>
<reference evidence="1 2" key="1">
    <citation type="submission" date="2017-10" db="EMBL/GenBank/DDBJ databases">
        <title>Complete genome sequence of Collinsella aerofaciens isolated from the gut of a healthy adult Indian.</title>
        <authorList>
            <person name="Bag S."/>
            <person name="Ghosh T.S."/>
            <person name="Das B."/>
        </authorList>
    </citation>
    <scope>NUCLEOTIDE SEQUENCE [LARGE SCALE GENOMIC DNA]</scope>
    <source>
        <strain evidence="2">indica</strain>
    </source>
</reference>
<dbReference type="InterPro" id="IPR025935">
    <property type="entry name" value="AbiH"/>
</dbReference>
<dbReference type="AlphaFoldDB" id="A0A2D1TVR5"/>
<evidence type="ECO:0000313" key="1">
    <source>
        <dbReference type="EMBL" id="ATP53440.1"/>
    </source>
</evidence>
<dbReference type="Proteomes" id="UP000225608">
    <property type="component" value="Chromosome"/>
</dbReference>
<name>A0A2D1TVR5_9ACTN</name>
<dbReference type="RefSeq" id="WP_099431616.1">
    <property type="nucleotide sequence ID" value="NZ_CP024160.1"/>
</dbReference>
<dbReference type="KEGG" id="caer:CSV91_02140"/>
<evidence type="ECO:0008006" key="3">
    <source>
        <dbReference type="Google" id="ProtNLM"/>
    </source>
</evidence>
<protein>
    <recommendedName>
        <fullName evidence="3">Bacteriophage abortive infection AbiH</fullName>
    </recommendedName>
</protein>
<proteinExistence type="predicted"/>
<sequence>MYQLIVIGNGFDLSCDLKSSFSDFHDYRAKSDLVAHPENTTIWDLILKQEKGHNWRWCDVEHQIRRWLYKSGQKDPQMLRLPECVLDPSVKPSQTARTNAVYSYVLSNWLRDRKLDGSVLAALSLADLNRYESYFATYLNDLVQRTPGYLDSAATRMERICRDLVDEDGVPPSTSVLSFNYTEPLSSNVRLSDALGIDCFCNIHGRASDYEHGIVFGIDAKGIRPTSVAIPFTKTYRLLAQDPVDFQRVVRPKSSNGASMGFIKFFGHSLSEADYSYFQSIFDAVDLYGGDTRLVFYYRPHGKKGETEKVMVEKARREVHKNVTKLLAAYGESFDNKDHGKNLMHKLLLEGRLMVRRLP</sequence>
<evidence type="ECO:0000313" key="2">
    <source>
        <dbReference type="Proteomes" id="UP000225608"/>
    </source>
</evidence>
<dbReference type="Pfam" id="PF14253">
    <property type="entry name" value="AbiH"/>
    <property type="match status" value="1"/>
</dbReference>